<dbReference type="OrthoDB" id="610763at2"/>
<dbReference type="SUPFAM" id="SSF63829">
    <property type="entry name" value="Calcium-dependent phosphotriesterase"/>
    <property type="match status" value="1"/>
</dbReference>
<evidence type="ECO:0000256" key="1">
    <source>
        <dbReference type="SAM" id="MobiDB-lite"/>
    </source>
</evidence>
<organism evidence="2 3">
    <name type="scientific">Flavilitoribacter nigricans (strain ATCC 23147 / DSM 23189 / NBRC 102662 / NCIMB 1420 / SS-2)</name>
    <name type="common">Lewinella nigricans</name>
    <dbReference type="NCBI Taxonomy" id="1122177"/>
    <lineage>
        <taxon>Bacteria</taxon>
        <taxon>Pseudomonadati</taxon>
        <taxon>Bacteroidota</taxon>
        <taxon>Saprospiria</taxon>
        <taxon>Saprospirales</taxon>
        <taxon>Lewinellaceae</taxon>
        <taxon>Flavilitoribacter</taxon>
    </lineage>
</organism>
<accession>A0A2D0NDD0</accession>
<proteinExistence type="predicted"/>
<evidence type="ECO:0000313" key="2">
    <source>
        <dbReference type="EMBL" id="PHN06485.1"/>
    </source>
</evidence>
<dbReference type="Gene3D" id="2.130.10.10">
    <property type="entry name" value="YVTN repeat-like/Quinoprotein amine dehydrogenase"/>
    <property type="match status" value="1"/>
</dbReference>
<sequence length="734" mass="83047">MGLLGCGETNTESVSSENRSQEIHQDTPFIQDYSIKYTLEQEDTRPLQIASDRNGAIRVLSTAGLLLPRKGQFLYPGTLVPDTRYRTSKHKIISGITSYDQQLVYVDQQAVYSNAWAGKLFDEHALSSPRLIAGGPDLSFLISDGTSLELLQNGNSIWKGEAPAGTVEVIRFDPQTAAFWVLGADRVDVFSPESQSWRQVYTAPDLTALAVLEDKLVLGTSDGFLYVDKSNGEPIGAIQRRLPATDISCIREIDGRLWFGSDMGAFALREDGTYDYYHGERWIPGSAVIDITAGPEQSVLILTDEGLAQIHFDTMTLEEKASFYQEQVRDRHIRLGFNASLSGMNGGDITTGYLSDSDNDGLWTSMYLGGEVFRYAVTKAPDALQNCRESLEAMERLFTINNVPGFPSRSFERSGYIEQLSDPHRWQPTGDPEWDWKSTTSSDEAIGHIFVYGAMAELVDDEDLQQRSIALIDTLMQHVIDNDLYLVDFDGKPTTWGRWNPEYVNARPKMVGDRKLNASNLIAMLQTAYHFTGKEIYKEKAFELMEEHEYLDNLMRPISEIGTAPEDADDWSKMLSENWNHSDDEMYFLGYWGLYRYAFNDTLQAMYKDAIIDHWEAERPEKEGAWNLFTAMTGTDSFDLAEAVWYLQEYPLDLITWTMNNSHRKDIDLLEPNFRQQFTEAVLPPDELRISRHNANRFTLDGGNDGRSEYSAGDIWLLPYWLGRYLGVISPAAG</sequence>
<dbReference type="AlphaFoldDB" id="A0A2D0NDD0"/>
<evidence type="ECO:0000313" key="3">
    <source>
        <dbReference type="Proteomes" id="UP000223913"/>
    </source>
</evidence>
<dbReference type="InterPro" id="IPR015943">
    <property type="entry name" value="WD40/YVTN_repeat-like_dom_sf"/>
</dbReference>
<feature type="region of interest" description="Disordered" evidence="1">
    <location>
        <begin position="1"/>
        <end position="23"/>
    </location>
</feature>
<dbReference type="Proteomes" id="UP000223913">
    <property type="component" value="Unassembled WGS sequence"/>
</dbReference>
<keyword evidence="3" id="KW-1185">Reference proteome</keyword>
<dbReference type="RefSeq" id="WP_099150469.1">
    <property type="nucleotide sequence ID" value="NZ_PDUD01000018.1"/>
</dbReference>
<gene>
    <name evidence="2" type="ORF">CRP01_11865</name>
</gene>
<name>A0A2D0NDD0_FLAN2</name>
<reference evidence="2 3" key="1">
    <citation type="submission" date="2017-10" db="EMBL/GenBank/DDBJ databases">
        <title>The draft genome sequence of Lewinella nigricans NBRC 102662.</title>
        <authorList>
            <person name="Wang K."/>
        </authorList>
    </citation>
    <scope>NUCLEOTIDE SEQUENCE [LARGE SCALE GENOMIC DNA]</scope>
    <source>
        <strain evidence="2 3">NBRC 102662</strain>
    </source>
</reference>
<dbReference type="EMBL" id="PDUD01000018">
    <property type="protein sequence ID" value="PHN06485.1"/>
    <property type="molecule type" value="Genomic_DNA"/>
</dbReference>
<comment type="caution">
    <text evidence="2">The sequence shown here is derived from an EMBL/GenBank/DDBJ whole genome shotgun (WGS) entry which is preliminary data.</text>
</comment>
<protein>
    <submittedName>
        <fullName evidence="2">Uncharacterized protein</fullName>
    </submittedName>
</protein>
<feature type="compositionally biased region" description="Polar residues" evidence="1">
    <location>
        <begin position="8"/>
        <end position="18"/>
    </location>
</feature>